<dbReference type="PANTHER" id="PTHR45749">
    <property type="match status" value="1"/>
</dbReference>
<keyword evidence="2" id="KW-1185">Reference proteome</keyword>
<evidence type="ECO:0000313" key="2">
    <source>
        <dbReference type="Proteomes" id="UP000325315"/>
    </source>
</evidence>
<name>A0A5B6W791_9ROSI</name>
<organism evidence="1 2">
    <name type="scientific">Gossypium australe</name>
    <dbReference type="NCBI Taxonomy" id="47621"/>
    <lineage>
        <taxon>Eukaryota</taxon>
        <taxon>Viridiplantae</taxon>
        <taxon>Streptophyta</taxon>
        <taxon>Embryophyta</taxon>
        <taxon>Tracheophyta</taxon>
        <taxon>Spermatophyta</taxon>
        <taxon>Magnoliopsida</taxon>
        <taxon>eudicotyledons</taxon>
        <taxon>Gunneridae</taxon>
        <taxon>Pentapetalae</taxon>
        <taxon>rosids</taxon>
        <taxon>malvids</taxon>
        <taxon>Malvales</taxon>
        <taxon>Malvaceae</taxon>
        <taxon>Malvoideae</taxon>
        <taxon>Gossypium</taxon>
    </lineage>
</organism>
<reference evidence="2" key="1">
    <citation type="journal article" date="2019" name="Plant Biotechnol. J.">
        <title>Genome sequencing of the Australian wild diploid species Gossypium australe highlights disease resistance and delayed gland morphogenesis.</title>
        <authorList>
            <person name="Cai Y."/>
            <person name="Cai X."/>
            <person name="Wang Q."/>
            <person name="Wang P."/>
            <person name="Zhang Y."/>
            <person name="Cai C."/>
            <person name="Xu Y."/>
            <person name="Wang K."/>
            <person name="Zhou Z."/>
            <person name="Wang C."/>
            <person name="Geng S."/>
            <person name="Li B."/>
            <person name="Dong Q."/>
            <person name="Hou Y."/>
            <person name="Wang H."/>
            <person name="Ai P."/>
            <person name="Liu Z."/>
            <person name="Yi F."/>
            <person name="Sun M."/>
            <person name="An G."/>
            <person name="Cheng J."/>
            <person name="Zhang Y."/>
            <person name="Shi Q."/>
            <person name="Xie Y."/>
            <person name="Shi X."/>
            <person name="Chang Y."/>
            <person name="Huang F."/>
            <person name="Chen Y."/>
            <person name="Hong S."/>
            <person name="Mi L."/>
            <person name="Sun Q."/>
            <person name="Zhang L."/>
            <person name="Zhou B."/>
            <person name="Peng R."/>
            <person name="Zhang X."/>
            <person name="Liu F."/>
        </authorList>
    </citation>
    <scope>NUCLEOTIDE SEQUENCE [LARGE SCALE GENOMIC DNA]</scope>
    <source>
        <strain evidence="2">cv. PA1801</strain>
    </source>
</reference>
<dbReference type="OrthoDB" id="1692427at2759"/>
<dbReference type="Proteomes" id="UP000325315">
    <property type="component" value="Unassembled WGS sequence"/>
</dbReference>
<dbReference type="AlphaFoldDB" id="A0A5B6W791"/>
<comment type="caution">
    <text evidence="1">The sequence shown here is derived from an EMBL/GenBank/DDBJ whole genome shotgun (WGS) entry which is preliminary data.</text>
</comment>
<evidence type="ECO:0000313" key="1">
    <source>
        <dbReference type="EMBL" id="KAA3477326.1"/>
    </source>
</evidence>
<sequence>MVRLAIENGWFIPNMLTKHINERLKQHENSAEHMTNMNIGNEMRAFRGSNEKLYQDSNVNFLGLVELITEFDVIMQDHLITLSADSVKSFIIKTIKEAKYFTIIIDCTHDNLDDTSGLGLCNELQDVLKSLSRIKSFKAIRFKTPQIRLALSKLYESCDDAKSKSEAESLVNALGVLVFAWYEIEGVLSYLEKDRDEGFTSSINIAKSITLDMDVELTLPTKPLIVDLAITSLKSRFEQLKTFESIFGFLFDSNKLKSLDEKELRECCATFPSIFSHGDSVTPLTHLCR</sequence>
<accession>A0A5B6W791</accession>
<proteinExistence type="predicted"/>
<dbReference type="EMBL" id="SMMG02000004">
    <property type="protein sequence ID" value="KAA3477326.1"/>
    <property type="molecule type" value="Genomic_DNA"/>
</dbReference>
<gene>
    <name evidence="1" type="ORF">EPI10_011221</name>
</gene>
<dbReference type="PANTHER" id="PTHR45749:SF35">
    <property type="entry name" value="AC-LIKE TRANSPOSASE-RELATED"/>
    <property type="match status" value="1"/>
</dbReference>
<protein>
    <submittedName>
        <fullName evidence="1">General transcription factor 2-related zinc finger protein</fullName>
    </submittedName>
</protein>